<gene>
    <name evidence="9" type="ORF">SAMD00023353_7500220</name>
</gene>
<feature type="transmembrane region" description="Helical" evidence="8">
    <location>
        <begin position="12"/>
        <end position="38"/>
    </location>
</feature>
<accession>A0A1W2TTJ3</accession>
<dbReference type="Proteomes" id="UP000054516">
    <property type="component" value="Unassembled WGS sequence"/>
</dbReference>
<evidence type="ECO:0000256" key="8">
    <source>
        <dbReference type="SAM" id="Phobius"/>
    </source>
</evidence>
<feature type="transmembrane region" description="Helical" evidence="8">
    <location>
        <begin position="144"/>
        <end position="162"/>
    </location>
</feature>
<evidence type="ECO:0000256" key="4">
    <source>
        <dbReference type="ARBA" id="ARBA00023002"/>
    </source>
</evidence>
<dbReference type="InterPro" id="IPR013901">
    <property type="entry name" value="Anthrone_oxy"/>
</dbReference>
<evidence type="ECO:0000313" key="10">
    <source>
        <dbReference type="Proteomes" id="UP000054516"/>
    </source>
</evidence>
<keyword evidence="2 8" id="KW-0812">Transmembrane</keyword>
<organism evidence="9">
    <name type="scientific">Rosellinia necatrix</name>
    <name type="common">White root-rot fungus</name>
    <dbReference type="NCBI Taxonomy" id="77044"/>
    <lineage>
        <taxon>Eukaryota</taxon>
        <taxon>Fungi</taxon>
        <taxon>Dikarya</taxon>
        <taxon>Ascomycota</taxon>
        <taxon>Pezizomycotina</taxon>
        <taxon>Sordariomycetes</taxon>
        <taxon>Xylariomycetidae</taxon>
        <taxon>Xylariales</taxon>
        <taxon>Xylariaceae</taxon>
        <taxon>Rosellinia</taxon>
    </lineage>
</organism>
<dbReference type="OrthoDB" id="5954308at2759"/>
<evidence type="ECO:0000256" key="5">
    <source>
        <dbReference type="ARBA" id="ARBA00023033"/>
    </source>
</evidence>
<evidence type="ECO:0000313" key="9">
    <source>
        <dbReference type="EMBL" id="GAP91876.1"/>
    </source>
</evidence>
<evidence type="ECO:0000256" key="7">
    <source>
        <dbReference type="ARBA" id="ARBA00034313"/>
    </source>
</evidence>
<evidence type="ECO:0000256" key="2">
    <source>
        <dbReference type="ARBA" id="ARBA00022692"/>
    </source>
</evidence>
<sequence>MPFLSTSTTLSATGSIVSSAWISGSIAALSLSAIPAILQSGAPADGLARAWHTQFTRALYIPTTAVAAALNYLYLAQRHRAAGLEWRGYAAGAVADLLLVPFTLAFIGGINSALIASLPGAQARKVLGLDATRALIGRWGNLNVFRIFMPLTGAALGLWNLLRE</sequence>
<feature type="transmembrane region" description="Helical" evidence="8">
    <location>
        <begin position="88"/>
        <end position="110"/>
    </location>
</feature>
<dbReference type="GO" id="GO:0016020">
    <property type="term" value="C:membrane"/>
    <property type="evidence" value="ECO:0007669"/>
    <property type="project" value="UniProtKB-SubCell"/>
</dbReference>
<keyword evidence="4" id="KW-0560">Oxidoreductase</keyword>
<dbReference type="Pfam" id="PF08592">
    <property type="entry name" value="Anthrone_oxy"/>
    <property type="match status" value="1"/>
</dbReference>
<evidence type="ECO:0000256" key="3">
    <source>
        <dbReference type="ARBA" id="ARBA00022989"/>
    </source>
</evidence>
<dbReference type="GO" id="GO:0004497">
    <property type="term" value="F:monooxygenase activity"/>
    <property type="evidence" value="ECO:0007669"/>
    <property type="project" value="UniProtKB-KW"/>
</dbReference>
<keyword evidence="3 8" id="KW-1133">Transmembrane helix</keyword>
<protein>
    <submittedName>
        <fullName evidence="9">Putative noranthrone monooxygenase-like protein</fullName>
    </submittedName>
</protein>
<comment type="similarity">
    <text evidence="7">Belongs to the anthrone oxygenase family.</text>
</comment>
<reference evidence="9" key="1">
    <citation type="submission" date="2016-03" db="EMBL/GenBank/DDBJ databases">
        <title>Draft genome sequence of Rosellinia necatrix.</title>
        <authorList>
            <person name="Kanematsu S."/>
        </authorList>
    </citation>
    <scope>NUCLEOTIDE SEQUENCE [LARGE SCALE GENOMIC DNA]</scope>
    <source>
        <strain evidence="9">W97</strain>
    </source>
</reference>
<dbReference type="AlphaFoldDB" id="A0A1W2TTJ3"/>
<feature type="transmembrane region" description="Helical" evidence="8">
    <location>
        <begin position="58"/>
        <end position="76"/>
    </location>
</feature>
<evidence type="ECO:0000256" key="6">
    <source>
        <dbReference type="ARBA" id="ARBA00023136"/>
    </source>
</evidence>
<dbReference type="PANTHER" id="PTHR35042">
    <property type="entry name" value="ANTHRONE OXYGENASE ENCC"/>
    <property type="match status" value="1"/>
</dbReference>
<dbReference type="OMA" id="ARAWHTQ"/>
<comment type="subcellular location">
    <subcellularLocation>
        <location evidence="1">Membrane</location>
        <topology evidence="1">Multi-pass membrane protein</topology>
    </subcellularLocation>
</comment>
<keyword evidence="6 8" id="KW-0472">Membrane</keyword>
<dbReference type="PANTHER" id="PTHR35042:SF3">
    <property type="entry name" value="ANTHRONE OXYGENASE-RELATED"/>
    <property type="match status" value="1"/>
</dbReference>
<dbReference type="EMBL" id="DF977520">
    <property type="protein sequence ID" value="GAP91876.1"/>
    <property type="molecule type" value="Genomic_DNA"/>
</dbReference>
<keyword evidence="5 9" id="KW-0503">Monooxygenase</keyword>
<keyword evidence="10" id="KW-1185">Reference proteome</keyword>
<proteinExistence type="inferred from homology"/>
<name>A0A1W2TTJ3_ROSNE</name>
<evidence type="ECO:0000256" key="1">
    <source>
        <dbReference type="ARBA" id="ARBA00004141"/>
    </source>
</evidence>